<evidence type="ECO:0000256" key="5">
    <source>
        <dbReference type="ARBA" id="ARBA00013268"/>
    </source>
</evidence>
<dbReference type="GO" id="GO:0016780">
    <property type="term" value="F:phosphotransferase activity, for other substituted phosphate groups"/>
    <property type="evidence" value="ECO:0007669"/>
    <property type="project" value="InterPro"/>
</dbReference>
<dbReference type="GO" id="GO:0016020">
    <property type="term" value="C:membrane"/>
    <property type="evidence" value="ECO:0007669"/>
    <property type="project" value="InterPro"/>
</dbReference>
<dbReference type="PANTHER" id="PTHR19136:SF84">
    <property type="entry name" value="BIFUNCTIONAL IPC TRANSFERASE AND DIPP SYNTHASE"/>
    <property type="match status" value="1"/>
</dbReference>
<comment type="catalytic activity">
    <reaction evidence="1">
        <text>1D-myo-inositol 3-phosphate + CTP + H(+) = CDP-1L-myo-inositol + diphosphate</text>
        <dbReference type="Rhea" id="RHEA:30647"/>
        <dbReference type="ChEBI" id="CHEBI:15378"/>
        <dbReference type="ChEBI" id="CHEBI:33019"/>
        <dbReference type="ChEBI" id="CHEBI:37563"/>
        <dbReference type="ChEBI" id="CHEBI:58401"/>
        <dbReference type="ChEBI" id="CHEBI:62573"/>
        <dbReference type="EC" id="2.7.7.74"/>
    </reaction>
</comment>
<dbReference type="InterPro" id="IPR025877">
    <property type="entry name" value="MobA-like_NTP_Trfase"/>
</dbReference>
<feature type="transmembrane region" description="Helical" evidence="10">
    <location>
        <begin position="513"/>
        <end position="536"/>
    </location>
</feature>
<sequence length="637" mass="71964">MIGVILAAGFATRLRSVVSGIPKTLIELEPDVTILDYVVGVFREVGVKDIYVVTRSELEQFFRGRGDVEVLVIDVAEGDGNLWTFYQALRVLKSRGVEDDIVLSMSDHIYEIAILRKLVKTVKGSSQIYLCLDRLIRGRDAVEGLKIVVDGNTVVLSGKNIPPYSGIDTGLFYIPRNIYSYIEKVVAEKGRKASLSDLINTLAREGLVSYIDVSGHLWQDIDTPEDVERARELYWKILAKNLVKESDGIVSRYINRKISTKISLALYKSRIYVDPNIVTLIVFSIGILASFFIFLGKNLVGAVLAILSSILDGVDGELARLFKAQSRFGAFLDTLLDRVVDTMIMAAMFYQLITKIIVSHAVDIIQLVLFTSLFSLTLLGSICVSYVSNIVEDREFIAKLRNSFPWATRDVRITVLAISTILNMYEVGFMYIAFSSWFFIVRALTYRMREEIRFRKKIMLPRIEVPMAKPVVKPSIGLIVEKMLLNLALLIVLVHLSSVALDKISFYQISEGSYLYTFLWQFISSIEIALIIYFAYNLLKNLVALFTALRDRVVEKLWVTPSVYQKIIKRAILIIIASLSIYPLKFVLALSNAEKDLVDLSNYTVTAIILILLVLLVVDIAKAFEHLVKDRVHRVKH</sequence>
<comment type="similarity">
    <text evidence="9">Belongs to the CDP-alcohol phosphatidyltransferase class-I family.</text>
</comment>
<evidence type="ECO:0000256" key="6">
    <source>
        <dbReference type="ARBA" id="ARBA00018322"/>
    </source>
</evidence>
<dbReference type="EC" id="2.7.8.34" evidence="5"/>
<evidence type="ECO:0000313" key="12">
    <source>
        <dbReference type="EMBL" id="HEM67821.1"/>
    </source>
</evidence>
<dbReference type="InterPro" id="IPR000462">
    <property type="entry name" value="CDP-OH_P_trans"/>
</dbReference>
<dbReference type="Pfam" id="PF12804">
    <property type="entry name" value="NTP_transf_3"/>
    <property type="match status" value="1"/>
</dbReference>
<comment type="catalytic activity">
    <reaction evidence="8">
        <text>CDP-1L-myo-inositol + 1D-myo-inositol 3-phosphate = bis(1L-myo-inositol) 3,1'-phosphate 1-phosphate + CMP + H(+)</text>
        <dbReference type="Rhea" id="RHEA:31327"/>
        <dbReference type="ChEBI" id="CHEBI:15378"/>
        <dbReference type="ChEBI" id="CHEBI:58401"/>
        <dbReference type="ChEBI" id="CHEBI:60377"/>
        <dbReference type="ChEBI" id="CHEBI:62573"/>
        <dbReference type="ChEBI" id="CHEBI:62576"/>
        <dbReference type="EC" id="2.7.8.34"/>
    </reaction>
</comment>
<proteinExistence type="inferred from homology"/>
<dbReference type="InterPro" id="IPR048254">
    <property type="entry name" value="CDP_ALCOHOL_P_TRANSF_CS"/>
</dbReference>
<feature type="transmembrane region" description="Helical" evidence="10">
    <location>
        <begin position="571"/>
        <end position="591"/>
    </location>
</feature>
<feature type="transmembrane region" description="Helical" evidence="10">
    <location>
        <begin position="428"/>
        <end position="446"/>
    </location>
</feature>
<evidence type="ECO:0000256" key="1">
    <source>
        <dbReference type="ARBA" id="ARBA00000729"/>
    </source>
</evidence>
<dbReference type="Gene3D" id="1.20.120.1760">
    <property type="match status" value="1"/>
</dbReference>
<dbReference type="Pfam" id="PF01066">
    <property type="entry name" value="CDP-OH_P_transf"/>
    <property type="match status" value="1"/>
</dbReference>
<name>A0A7J2U510_9CREN</name>
<evidence type="ECO:0000256" key="9">
    <source>
        <dbReference type="RuleBase" id="RU003750"/>
    </source>
</evidence>
<evidence type="ECO:0000256" key="2">
    <source>
        <dbReference type="ARBA" id="ARBA00006982"/>
    </source>
</evidence>
<reference evidence="12" key="1">
    <citation type="journal article" date="2020" name="mSystems">
        <title>Genome- and Community-Level Interaction Insights into Carbon Utilization and Element Cycling Functions of Hydrothermarchaeota in Hydrothermal Sediment.</title>
        <authorList>
            <person name="Zhou Z."/>
            <person name="Liu Y."/>
            <person name="Xu W."/>
            <person name="Pan J."/>
            <person name="Luo Z.H."/>
            <person name="Li M."/>
        </authorList>
    </citation>
    <scope>NUCLEOTIDE SEQUENCE [LARGE SCALE GENOMIC DNA]</scope>
    <source>
        <strain evidence="12">SpSt-125</strain>
    </source>
</reference>
<dbReference type="Gene3D" id="3.90.550.10">
    <property type="entry name" value="Spore Coat Polysaccharide Biosynthesis Protein SpsA, Chain A"/>
    <property type="match status" value="1"/>
</dbReference>
<dbReference type="AlphaFoldDB" id="A0A7J2U510"/>
<feature type="transmembrane region" description="Helical" evidence="10">
    <location>
        <begin position="483"/>
        <end position="501"/>
    </location>
</feature>
<feature type="transmembrane region" description="Helical" evidence="10">
    <location>
        <begin position="364"/>
        <end position="391"/>
    </location>
</feature>
<evidence type="ECO:0000256" key="7">
    <source>
        <dbReference type="ARBA" id="ARBA00022679"/>
    </source>
</evidence>
<keyword evidence="10" id="KW-1133">Transmembrane helix</keyword>
<dbReference type="PANTHER" id="PTHR19136">
    <property type="entry name" value="MOLYBDENUM COFACTOR GUANYLYLTRANSFERASE"/>
    <property type="match status" value="1"/>
</dbReference>
<dbReference type="GO" id="GO:0008654">
    <property type="term" value="P:phospholipid biosynthetic process"/>
    <property type="evidence" value="ECO:0007669"/>
    <property type="project" value="InterPro"/>
</dbReference>
<evidence type="ECO:0000259" key="11">
    <source>
        <dbReference type="Pfam" id="PF12804"/>
    </source>
</evidence>
<comment type="similarity">
    <text evidence="2">In the C-terminal section; belongs to the CDP-alcohol phosphatidyltransferase class-I family.</text>
</comment>
<dbReference type="EC" id="2.7.7.74" evidence="4"/>
<evidence type="ECO:0000256" key="4">
    <source>
        <dbReference type="ARBA" id="ARBA00012504"/>
    </source>
</evidence>
<dbReference type="PROSITE" id="PS00379">
    <property type="entry name" value="CDP_ALCOHOL_P_TRANSF"/>
    <property type="match status" value="1"/>
</dbReference>
<keyword evidence="10" id="KW-0472">Membrane</keyword>
<evidence type="ECO:0000256" key="10">
    <source>
        <dbReference type="SAM" id="Phobius"/>
    </source>
</evidence>
<comment type="similarity">
    <text evidence="3">In the N-terminal section; belongs to the MobA family.</text>
</comment>
<dbReference type="GO" id="GO:0016779">
    <property type="term" value="F:nucleotidyltransferase activity"/>
    <property type="evidence" value="ECO:0007669"/>
    <property type="project" value="TreeGrafter"/>
</dbReference>
<organism evidence="12">
    <name type="scientific">Ignisphaera aggregans</name>
    <dbReference type="NCBI Taxonomy" id="334771"/>
    <lineage>
        <taxon>Archaea</taxon>
        <taxon>Thermoproteota</taxon>
        <taxon>Thermoprotei</taxon>
        <taxon>Desulfurococcales</taxon>
        <taxon>Desulfurococcaceae</taxon>
        <taxon>Ignisphaera</taxon>
    </lineage>
</organism>
<dbReference type="InterPro" id="IPR043130">
    <property type="entry name" value="CDP-OH_PTrfase_TM_dom"/>
</dbReference>
<protein>
    <recommendedName>
        <fullName evidence="6">Bifunctional IPC transferase and DIPP synthase</fullName>
        <ecNumber evidence="4">2.7.7.74</ecNumber>
        <ecNumber evidence="5">2.7.8.34</ecNumber>
    </recommendedName>
</protein>
<feature type="domain" description="MobA-like NTP transferase" evidence="11">
    <location>
        <begin position="3"/>
        <end position="126"/>
    </location>
</feature>
<comment type="caution">
    <text evidence="12">The sequence shown here is derived from an EMBL/GenBank/DDBJ whole genome shotgun (WGS) entry which is preliminary data.</text>
</comment>
<feature type="transmembrane region" description="Helical" evidence="10">
    <location>
        <begin position="603"/>
        <end position="624"/>
    </location>
</feature>
<keyword evidence="10" id="KW-0812">Transmembrane</keyword>
<dbReference type="InterPro" id="IPR029044">
    <property type="entry name" value="Nucleotide-diphossugar_trans"/>
</dbReference>
<evidence type="ECO:0000256" key="8">
    <source>
        <dbReference type="ARBA" id="ARBA00049235"/>
    </source>
</evidence>
<accession>A0A7J2U510</accession>
<dbReference type="SUPFAM" id="SSF53448">
    <property type="entry name" value="Nucleotide-diphospho-sugar transferases"/>
    <property type="match status" value="1"/>
</dbReference>
<dbReference type="EMBL" id="DSEU01000069">
    <property type="protein sequence ID" value="HEM67821.1"/>
    <property type="molecule type" value="Genomic_DNA"/>
</dbReference>
<keyword evidence="7 9" id="KW-0808">Transferase</keyword>
<feature type="transmembrane region" description="Helical" evidence="10">
    <location>
        <begin position="271"/>
        <end position="293"/>
    </location>
</feature>
<gene>
    <name evidence="12" type="ORF">ENO26_09715</name>
</gene>
<evidence type="ECO:0000256" key="3">
    <source>
        <dbReference type="ARBA" id="ARBA00007897"/>
    </source>
</evidence>